<dbReference type="InterPro" id="IPR029056">
    <property type="entry name" value="Ribokinase-like"/>
</dbReference>
<dbReference type="Gene3D" id="3.40.1190.20">
    <property type="match status" value="1"/>
</dbReference>
<dbReference type="PANTHER" id="PTHR20858">
    <property type="entry name" value="PHOSPHOMETHYLPYRIMIDINE KINASE"/>
    <property type="match status" value="1"/>
</dbReference>
<evidence type="ECO:0000256" key="2">
    <source>
        <dbReference type="ARBA" id="ARBA00012135"/>
    </source>
</evidence>
<feature type="domain" description="Pyridoxamine kinase/Phosphomethylpyrimidine kinase" evidence="3">
    <location>
        <begin position="33"/>
        <end position="290"/>
    </location>
</feature>
<dbReference type="Proteomes" id="UP001595974">
    <property type="component" value="Unassembled WGS sequence"/>
</dbReference>
<dbReference type="PANTHER" id="PTHR20858:SF17">
    <property type="entry name" value="HYDROXYMETHYLPYRIMIDINE_PHOSPHOMETHYLPYRIMIDINE KINASE THI20-RELATED"/>
    <property type="match status" value="1"/>
</dbReference>
<proteinExistence type="predicted"/>
<keyword evidence="5" id="KW-1185">Reference proteome</keyword>
<name>A0ABW1AT54_9RHOO</name>
<comment type="pathway">
    <text evidence="1">Cofactor biosynthesis; thiamine diphosphate biosynthesis.</text>
</comment>
<dbReference type="NCBIfam" id="TIGR00097">
    <property type="entry name" value="HMP-P_kinase"/>
    <property type="match status" value="1"/>
</dbReference>
<evidence type="ECO:0000313" key="4">
    <source>
        <dbReference type="EMBL" id="MFC5770482.1"/>
    </source>
</evidence>
<organism evidence="4 5">
    <name type="scientific">Thauera sinica</name>
    <dbReference type="NCBI Taxonomy" id="2665146"/>
    <lineage>
        <taxon>Bacteria</taxon>
        <taxon>Pseudomonadati</taxon>
        <taxon>Pseudomonadota</taxon>
        <taxon>Betaproteobacteria</taxon>
        <taxon>Rhodocyclales</taxon>
        <taxon>Zoogloeaceae</taxon>
        <taxon>Thauera</taxon>
    </lineage>
</organism>
<evidence type="ECO:0000259" key="3">
    <source>
        <dbReference type="Pfam" id="PF08543"/>
    </source>
</evidence>
<gene>
    <name evidence="4" type="primary">thiD</name>
    <name evidence="4" type="ORF">ACFPTN_13950</name>
</gene>
<dbReference type="GO" id="GO:0008902">
    <property type="term" value="F:hydroxymethylpyrimidine kinase activity"/>
    <property type="evidence" value="ECO:0007669"/>
    <property type="project" value="UniProtKB-EC"/>
</dbReference>
<sequence>MSRPASHPSAAASGTASSAVSGIPNVVSIAGVDPSGGAGVLADLKTFSALGAYGCGVVAALTAQNTRAVTGVHVPPTGFLRLQIDTLFADVALHATKIGMLGNAEVTAAVADRLAHWKAANVVLDPVMAAKSGDSLLAGSAIAMMREALFPQTFLITPNLPEAGVLLERRAPDTVKEMYRAAERLRELLPLSSERWVLLKGGHLPGDEVVDLLFDGDRMVELPAPRIDTRNTHGTGCSLSSAVAALLPRTAGAHVLRPVEAAVRQARQWLLGAIAHAGELAVGSGHGPVHHFHALWRRQPDPQ</sequence>
<evidence type="ECO:0000256" key="1">
    <source>
        <dbReference type="ARBA" id="ARBA00004948"/>
    </source>
</evidence>
<reference evidence="5" key="1">
    <citation type="journal article" date="2019" name="Int. J. Syst. Evol. Microbiol.">
        <title>The Global Catalogue of Microorganisms (GCM) 10K type strain sequencing project: providing services to taxonomists for standard genome sequencing and annotation.</title>
        <authorList>
            <consortium name="The Broad Institute Genomics Platform"/>
            <consortium name="The Broad Institute Genome Sequencing Center for Infectious Disease"/>
            <person name="Wu L."/>
            <person name="Ma J."/>
        </authorList>
    </citation>
    <scope>NUCLEOTIDE SEQUENCE [LARGE SCALE GENOMIC DNA]</scope>
    <source>
        <strain evidence="5">SHR3</strain>
    </source>
</reference>
<dbReference type="SUPFAM" id="SSF53613">
    <property type="entry name" value="Ribokinase-like"/>
    <property type="match status" value="1"/>
</dbReference>
<dbReference type="RefSeq" id="WP_096445084.1">
    <property type="nucleotide sequence ID" value="NZ_JBHSOG010000050.1"/>
</dbReference>
<dbReference type="Pfam" id="PF08543">
    <property type="entry name" value="Phos_pyr_kin"/>
    <property type="match status" value="1"/>
</dbReference>
<dbReference type="InterPro" id="IPR004399">
    <property type="entry name" value="HMP/HMP-P_kinase_dom"/>
</dbReference>
<dbReference type="CDD" id="cd01169">
    <property type="entry name" value="HMPP_kinase"/>
    <property type="match status" value="1"/>
</dbReference>
<dbReference type="EC" id="2.7.1.49" evidence="2"/>
<dbReference type="InterPro" id="IPR013749">
    <property type="entry name" value="PM/HMP-P_kinase-1"/>
</dbReference>
<keyword evidence="4" id="KW-0808">Transferase</keyword>
<dbReference type="GO" id="GO:0008972">
    <property type="term" value="F:phosphomethylpyrimidine kinase activity"/>
    <property type="evidence" value="ECO:0007669"/>
    <property type="project" value="UniProtKB-EC"/>
</dbReference>
<protein>
    <recommendedName>
        <fullName evidence="2">hydroxymethylpyrimidine kinase</fullName>
        <ecNumber evidence="2">2.7.1.49</ecNumber>
    </recommendedName>
</protein>
<dbReference type="EMBL" id="JBHSOG010000050">
    <property type="protein sequence ID" value="MFC5770482.1"/>
    <property type="molecule type" value="Genomic_DNA"/>
</dbReference>
<comment type="caution">
    <text evidence="4">The sequence shown here is derived from an EMBL/GenBank/DDBJ whole genome shotgun (WGS) entry which is preliminary data.</text>
</comment>
<accession>A0ABW1AT54</accession>
<evidence type="ECO:0000313" key="5">
    <source>
        <dbReference type="Proteomes" id="UP001595974"/>
    </source>
</evidence>
<keyword evidence="4" id="KW-0418">Kinase</keyword>